<dbReference type="SUPFAM" id="SSF103657">
    <property type="entry name" value="BAR/IMD domain-like"/>
    <property type="match status" value="1"/>
</dbReference>
<organism evidence="18 19">
    <name type="scientific">Aspergillus versicolor CBS 583.65</name>
    <dbReference type="NCBI Taxonomy" id="1036611"/>
    <lineage>
        <taxon>Eukaryota</taxon>
        <taxon>Fungi</taxon>
        <taxon>Dikarya</taxon>
        <taxon>Ascomycota</taxon>
        <taxon>Pezizomycotina</taxon>
        <taxon>Eurotiomycetes</taxon>
        <taxon>Eurotiomycetidae</taxon>
        <taxon>Eurotiales</taxon>
        <taxon>Aspergillaceae</taxon>
        <taxon>Aspergillus</taxon>
        <taxon>Aspergillus subgen. Nidulantes</taxon>
    </lineage>
</organism>
<evidence type="ECO:0000256" key="8">
    <source>
        <dbReference type="ARBA" id="ARBA00030785"/>
    </source>
</evidence>
<dbReference type="Pfam" id="PF14604">
    <property type="entry name" value="SH3_9"/>
    <property type="match status" value="2"/>
</dbReference>
<dbReference type="SMART" id="SM00109">
    <property type="entry name" value="C1"/>
    <property type="match status" value="1"/>
</dbReference>
<dbReference type="GeneID" id="63728398"/>
<evidence type="ECO:0000256" key="12">
    <source>
        <dbReference type="PROSITE-ProRule" id="PRU00192"/>
    </source>
</evidence>
<dbReference type="PROSITE" id="PS50002">
    <property type="entry name" value="SH3"/>
    <property type="match status" value="2"/>
</dbReference>
<dbReference type="FunFam" id="2.30.30.40:FF:000296">
    <property type="entry name" value="Actin polymerization protein Bzz1"/>
    <property type="match status" value="1"/>
</dbReference>
<dbReference type="VEuPathDB" id="FungiDB:ASPVEDRAFT_43714"/>
<feature type="domain" description="SH3" evidence="15">
    <location>
        <begin position="587"/>
        <end position="648"/>
    </location>
</feature>
<dbReference type="PANTHER" id="PTHR15735">
    <property type="entry name" value="FCH AND DOUBLE SH3 DOMAINS PROTEIN"/>
    <property type="match status" value="1"/>
</dbReference>
<evidence type="ECO:0000256" key="10">
    <source>
        <dbReference type="ARBA" id="ARBA00061387"/>
    </source>
</evidence>
<evidence type="ECO:0000256" key="9">
    <source>
        <dbReference type="ARBA" id="ARBA00054085"/>
    </source>
</evidence>
<protein>
    <recommendedName>
        <fullName evidence="2">High osmolarity signaling protein SHO1</fullName>
    </recommendedName>
    <alternativeName>
        <fullName evidence="1">High osmolarity signaling protein sho1</fullName>
    </alternativeName>
    <alternativeName>
        <fullName evidence="7 8">Osmosensor SHO1</fullName>
    </alternativeName>
    <alternativeName>
        <fullName evidence="11">Protein BZZ1</fullName>
    </alternativeName>
</protein>
<evidence type="ECO:0000256" key="13">
    <source>
        <dbReference type="PROSITE-ProRule" id="PRU01077"/>
    </source>
</evidence>
<evidence type="ECO:0000256" key="2">
    <source>
        <dbReference type="ARBA" id="ARBA00017350"/>
    </source>
</evidence>
<keyword evidence="4" id="KW-0479">Metal-binding</keyword>
<keyword evidence="19" id="KW-1185">Reference proteome</keyword>
<evidence type="ECO:0000313" key="19">
    <source>
        <dbReference type="Proteomes" id="UP000184073"/>
    </source>
</evidence>
<evidence type="ECO:0000259" key="17">
    <source>
        <dbReference type="PROSITE" id="PS51741"/>
    </source>
</evidence>
<keyword evidence="6 13" id="KW-0175">Coiled coil</keyword>
<dbReference type="CDD" id="cd11912">
    <property type="entry name" value="SH3_Bzz1_1"/>
    <property type="match status" value="1"/>
</dbReference>
<feature type="domain" description="SH3" evidence="15">
    <location>
        <begin position="695"/>
        <end position="753"/>
    </location>
</feature>
<proteinExistence type="inferred from homology"/>
<dbReference type="GO" id="GO:0046872">
    <property type="term" value="F:metal ion binding"/>
    <property type="evidence" value="ECO:0007669"/>
    <property type="project" value="UniProtKB-KW"/>
</dbReference>
<dbReference type="EMBL" id="KV878131">
    <property type="protein sequence ID" value="OJJ04252.1"/>
    <property type="molecule type" value="Genomic_DNA"/>
</dbReference>
<dbReference type="GO" id="GO:0045010">
    <property type="term" value="P:actin nucleation"/>
    <property type="evidence" value="ECO:0007669"/>
    <property type="project" value="UniProtKB-ARBA"/>
</dbReference>
<reference evidence="19" key="1">
    <citation type="journal article" date="2017" name="Genome Biol.">
        <title>Comparative genomics reveals high biological diversity and specific adaptations in the industrially and medically important fungal genus Aspergillus.</title>
        <authorList>
            <person name="de Vries R.P."/>
            <person name="Riley R."/>
            <person name="Wiebenga A."/>
            <person name="Aguilar-Osorio G."/>
            <person name="Amillis S."/>
            <person name="Uchima C.A."/>
            <person name="Anderluh G."/>
            <person name="Asadollahi M."/>
            <person name="Askin M."/>
            <person name="Barry K."/>
            <person name="Battaglia E."/>
            <person name="Bayram O."/>
            <person name="Benocci T."/>
            <person name="Braus-Stromeyer S.A."/>
            <person name="Caldana C."/>
            <person name="Canovas D."/>
            <person name="Cerqueira G.C."/>
            <person name="Chen F."/>
            <person name="Chen W."/>
            <person name="Choi C."/>
            <person name="Clum A."/>
            <person name="Dos Santos R.A."/>
            <person name="Damasio A.R."/>
            <person name="Diallinas G."/>
            <person name="Emri T."/>
            <person name="Fekete E."/>
            <person name="Flipphi M."/>
            <person name="Freyberg S."/>
            <person name="Gallo A."/>
            <person name="Gournas C."/>
            <person name="Habgood R."/>
            <person name="Hainaut M."/>
            <person name="Harispe M.L."/>
            <person name="Henrissat B."/>
            <person name="Hilden K.S."/>
            <person name="Hope R."/>
            <person name="Hossain A."/>
            <person name="Karabika E."/>
            <person name="Karaffa L."/>
            <person name="Karanyi Z."/>
            <person name="Krasevec N."/>
            <person name="Kuo A."/>
            <person name="Kusch H."/>
            <person name="LaButti K."/>
            <person name="Lagendijk E.L."/>
            <person name="Lapidus A."/>
            <person name="Levasseur A."/>
            <person name="Lindquist E."/>
            <person name="Lipzen A."/>
            <person name="Logrieco A.F."/>
            <person name="MacCabe A."/>
            <person name="Maekelae M.R."/>
            <person name="Malavazi I."/>
            <person name="Melin P."/>
            <person name="Meyer V."/>
            <person name="Mielnichuk N."/>
            <person name="Miskei M."/>
            <person name="Molnar A.P."/>
            <person name="Mule G."/>
            <person name="Ngan C.Y."/>
            <person name="Orejas M."/>
            <person name="Orosz E."/>
            <person name="Ouedraogo J.P."/>
            <person name="Overkamp K.M."/>
            <person name="Park H.-S."/>
            <person name="Perrone G."/>
            <person name="Piumi F."/>
            <person name="Punt P.J."/>
            <person name="Ram A.F."/>
            <person name="Ramon A."/>
            <person name="Rauscher S."/>
            <person name="Record E."/>
            <person name="Riano-Pachon D.M."/>
            <person name="Robert V."/>
            <person name="Roehrig J."/>
            <person name="Ruller R."/>
            <person name="Salamov A."/>
            <person name="Salih N.S."/>
            <person name="Samson R.A."/>
            <person name="Sandor E."/>
            <person name="Sanguinetti M."/>
            <person name="Schuetze T."/>
            <person name="Sepcic K."/>
            <person name="Shelest E."/>
            <person name="Sherlock G."/>
            <person name="Sophianopoulou V."/>
            <person name="Squina F.M."/>
            <person name="Sun H."/>
            <person name="Susca A."/>
            <person name="Todd R.B."/>
            <person name="Tsang A."/>
            <person name="Unkles S.E."/>
            <person name="van de Wiele N."/>
            <person name="van Rossen-Uffink D."/>
            <person name="Oliveira J.V."/>
            <person name="Vesth T.C."/>
            <person name="Visser J."/>
            <person name="Yu J.-H."/>
            <person name="Zhou M."/>
            <person name="Andersen M.R."/>
            <person name="Archer D.B."/>
            <person name="Baker S.E."/>
            <person name="Benoit I."/>
            <person name="Brakhage A.A."/>
            <person name="Braus G.H."/>
            <person name="Fischer R."/>
            <person name="Frisvad J.C."/>
            <person name="Goldman G.H."/>
            <person name="Houbraken J."/>
            <person name="Oakley B."/>
            <person name="Pocsi I."/>
            <person name="Scazzocchio C."/>
            <person name="Seiboth B."/>
            <person name="vanKuyk P.A."/>
            <person name="Wortman J."/>
            <person name="Dyer P.S."/>
            <person name="Grigoriev I.V."/>
        </authorList>
    </citation>
    <scope>NUCLEOTIDE SEQUENCE [LARGE SCALE GENOMIC DNA]</scope>
    <source>
        <strain evidence="19">CBS 583.65</strain>
    </source>
</reference>
<dbReference type="FunFam" id="1.20.1270.60:FF:000060">
    <property type="entry name" value="Actin polymerization protein Bzz1"/>
    <property type="match status" value="1"/>
</dbReference>
<evidence type="ECO:0000256" key="4">
    <source>
        <dbReference type="ARBA" id="ARBA00022723"/>
    </source>
</evidence>
<feature type="domain" description="Phorbol-ester/DAG-type" evidence="16">
    <location>
        <begin position="407"/>
        <end position="457"/>
    </location>
</feature>
<dbReference type="OrthoDB" id="8783038at2759"/>
<evidence type="ECO:0000256" key="14">
    <source>
        <dbReference type="SAM" id="MobiDB-lite"/>
    </source>
</evidence>
<evidence type="ECO:0000259" key="16">
    <source>
        <dbReference type="PROSITE" id="PS50081"/>
    </source>
</evidence>
<dbReference type="GO" id="GO:0030833">
    <property type="term" value="P:regulation of actin filament polymerization"/>
    <property type="evidence" value="ECO:0007669"/>
    <property type="project" value="TreeGrafter"/>
</dbReference>
<evidence type="ECO:0000256" key="5">
    <source>
        <dbReference type="ARBA" id="ARBA00022833"/>
    </source>
</evidence>
<dbReference type="InterPro" id="IPR035459">
    <property type="entry name" value="Bzz1_SH3_1"/>
</dbReference>
<dbReference type="Gene3D" id="3.30.60.20">
    <property type="match status" value="1"/>
</dbReference>
<dbReference type="SUPFAM" id="SSF50044">
    <property type="entry name" value="SH3-domain"/>
    <property type="match status" value="2"/>
</dbReference>
<comment type="function">
    <text evidence="9">Plays a role in endocytosis and trafficking to the vacuole. Functions with type I myosins to restore polarity of the actin cytoskeleton after NaCl stress.</text>
</comment>
<dbReference type="InterPro" id="IPR020454">
    <property type="entry name" value="DAG/PE-bd"/>
</dbReference>
<dbReference type="InterPro" id="IPR046349">
    <property type="entry name" value="C1-like_sf"/>
</dbReference>
<dbReference type="Gene3D" id="2.30.30.40">
    <property type="entry name" value="SH3 Domains"/>
    <property type="match status" value="2"/>
</dbReference>
<dbReference type="Pfam" id="PF00130">
    <property type="entry name" value="C1_1"/>
    <property type="match status" value="1"/>
</dbReference>
<dbReference type="Proteomes" id="UP000184073">
    <property type="component" value="Unassembled WGS sequence"/>
</dbReference>
<dbReference type="PRINTS" id="PR00008">
    <property type="entry name" value="DAGPEDOMAIN"/>
</dbReference>
<dbReference type="InterPro" id="IPR001060">
    <property type="entry name" value="FCH_dom"/>
</dbReference>
<dbReference type="PROSITE" id="PS50081">
    <property type="entry name" value="ZF_DAG_PE_2"/>
    <property type="match status" value="1"/>
</dbReference>
<feature type="region of interest" description="Disordered" evidence="14">
    <location>
        <begin position="648"/>
        <end position="687"/>
    </location>
</feature>
<accession>A0A1L9PS11</accession>
<dbReference type="RefSeq" id="XP_040670014.1">
    <property type="nucleotide sequence ID" value="XM_040812887.1"/>
</dbReference>
<dbReference type="CDD" id="cd20824">
    <property type="entry name" value="C1_SpBZZ1-like"/>
    <property type="match status" value="1"/>
</dbReference>
<dbReference type="SUPFAM" id="SSF57889">
    <property type="entry name" value="Cysteine-rich domain"/>
    <property type="match status" value="1"/>
</dbReference>
<dbReference type="SMART" id="SM00326">
    <property type="entry name" value="SH3"/>
    <property type="match status" value="2"/>
</dbReference>
<feature type="region of interest" description="Disordered" evidence="14">
    <location>
        <begin position="521"/>
        <end position="594"/>
    </location>
</feature>
<evidence type="ECO:0000259" key="15">
    <source>
        <dbReference type="PROSITE" id="PS50002"/>
    </source>
</evidence>
<comment type="similarity">
    <text evidence="10">Belongs to the BZZ1 family.</text>
</comment>
<feature type="compositionally biased region" description="Low complexity" evidence="14">
    <location>
        <begin position="485"/>
        <end position="498"/>
    </location>
</feature>
<feature type="region of interest" description="Disordered" evidence="14">
    <location>
        <begin position="467"/>
        <end position="501"/>
    </location>
</feature>
<feature type="domain" description="F-BAR" evidence="17">
    <location>
        <begin position="8"/>
        <end position="277"/>
    </location>
</feature>
<keyword evidence="3 12" id="KW-0728">SH3 domain</keyword>
<dbReference type="FunFam" id="3.30.60.20:FF:000040">
    <property type="entry name" value="Actin polymerization protein Bzz1"/>
    <property type="match status" value="1"/>
</dbReference>
<dbReference type="InterPro" id="IPR031160">
    <property type="entry name" value="F_BAR_dom"/>
</dbReference>
<feature type="compositionally biased region" description="Low complexity" evidence="14">
    <location>
        <begin position="654"/>
        <end position="681"/>
    </location>
</feature>
<evidence type="ECO:0000313" key="18">
    <source>
        <dbReference type="EMBL" id="OJJ04252.1"/>
    </source>
</evidence>
<keyword evidence="5" id="KW-0862">Zinc</keyword>
<dbReference type="PANTHER" id="PTHR15735:SF21">
    <property type="entry name" value="PROTEIN NERVOUS WRECK"/>
    <property type="match status" value="1"/>
</dbReference>
<evidence type="ECO:0000256" key="7">
    <source>
        <dbReference type="ARBA" id="ARBA00029697"/>
    </source>
</evidence>
<dbReference type="PROSITE" id="PS00479">
    <property type="entry name" value="ZF_DAG_PE_1"/>
    <property type="match status" value="1"/>
</dbReference>
<evidence type="ECO:0000256" key="3">
    <source>
        <dbReference type="ARBA" id="ARBA00022443"/>
    </source>
</evidence>
<feature type="compositionally biased region" description="Pro residues" evidence="14">
    <location>
        <begin position="563"/>
        <end position="577"/>
    </location>
</feature>
<dbReference type="InterPro" id="IPR036028">
    <property type="entry name" value="SH3-like_dom_sf"/>
</dbReference>
<dbReference type="InterPro" id="IPR027267">
    <property type="entry name" value="AH/BAR_dom_sf"/>
</dbReference>
<sequence length="753" mass="82935">MAATEAAPHFGAELKDAFKPVNNWVSNGISWMEEVQQFYRERSVIEKEYAAKLTALCKKYYDRKAKKISPLSVGDNPTMTPGSLESASLTTWSTQLSAVESHAAERDKFATDLIAQVAEPLKHSAAQYEELRKCHVDFHGKLEKEREASFSELKKTKGKYDGACQEVESRRKKMENAFDHSKTKAQTVYQQQIMEMNNVKNTYLISINVTNKMKERFFHEFVPEMLDGLQDLNETRVAKLNSLWTLAAQLEKGSLAKSSDHMTKLIAEVPRNQPHLDSLMFLRHNVTQIQEPANMGFEPSPVWHDDEALITDEAAKVFLRNLLSKSKTQVRELRVESDQKRRDVEQAKRVRQSIQQGRDERNEVDVVKSIFYIQEALHEIERKRLTAEVETSTIISVVGDLSVGAKNHNFKSQTFKIPTNCDLCGERIWGLSAKGYDCRDCGYTCHSKCEMKVPAECPGEQTKEEKKRLKVERQEQASAAPAVDLGPTSSSSAAPSLTRQNTMNSLSSGYAVSANRSLSNVNPQESVAELPDSTPATPEGPAAPAPVAPTATKPTVKRNRVLAPPPAQYVSSPPLPAELPTATASKSSEPRGKMLYPYQATGADEVTVQEDEEVTILEPDDGSGWMRVRSGSSGEGLVPASYLEALPAAPPSASPSIPGRPGSTYSNSSASLAGSTAAAGGKRVGPAVAPRRGAKKLQYVEALYDYDARSDMEWSMAEGDKFVLINRDSGDGWADVERGGVTKSVPANYIQEL</sequence>
<dbReference type="FunFam" id="2.30.30.40:FF:000161">
    <property type="entry name" value="Actin polymerization protein Bzz1"/>
    <property type="match status" value="1"/>
</dbReference>
<dbReference type="InterPro" id="IPR002219">
    <property type="entry name" value="PKC_DAG/PE"/>
</dbReference>
<dbReference type="AlphaFoldDB" id="A0A1L9PS11"/>
<dbReference type="Pfam" id="PF00611">
    <property type="entry name" value="FCH"/>
    <property type="match status" value="1"/>
</dbReference>
<dbReference type="GO" id="GO:0030864">
    <property type="term" value="C:cortical actin cytoskeleton"/>
    <property type="evidence" value="ECO:0007669"/>
    <property type="project" value="UniProtKB-ARBA"/>
</dbReference>
<dbReference type="PROSITE" id="PS51741">
    <property type="entry name" value="F_BAR"/>
    <property type="match status" value="1"/>
</dbReference>
<name>A0A1L9PS11_ASPVE</name>
<dbReference type="STRING" id="1036611.A0A1L9PS11"/>
<evidence type="ECO:0000256" key="11">
    <source>
        <dbReference type="ARBA" id="ARBA00074946"/>
    </source>
</evidence>
<dbReference type="SMART" id="SM00055">
    <property type="entry name" value="FCH"/>
    <property type="match status" value="1"/>
</dbReference>
<evidence type="ECO:0000256" key="6">
    <source>
        <dbReference type="ARBA" id="ARBA00023054"/>
    </source>
</evidence>
<gene>
    <name evidence="18" type="ORF">ASPVEDRAFT_43714</name>
</gene>
<dbReference type="Gene3D" id="1.20.1270.60">
    <property type="entry name" value="Arfaptin homology (AH) domain/BAR domain"/>
    <property type="match status" value="1"/>
</dbReference>
<dbReference type="InterPro" id="IPR001452">
    <property type="entry name" value="SH3_domain"/>
</dbReference>
<evidence type="ECO:0000256" key="1">
    <source>
        <dbReference type="ARBA" id="ARBA00016255"/>
    </source>
</evidence>